<evidence type="ECO:0000313" key="2">
    <source>
        <dbReference type="EMBL" id="KAF9335037.1"/>
    </source>
</evidence>
<keyword evidence="3" id="KW-1185">Reference proteome</keyword>
<feature type="compositionally biased region" description="Basic and acidic residues" evidence="1">
    <location>
        <begin position="17"/>
        <end position="52"/>
    </location>
</feature>
<organism evidence="2 3">
    <name type="scientific">Podila minutissima</name>
    <dbReference type="NCBI Taxonomy" id="64525"/>
    <lineage>
        <taxon>Eukaryota</taxon>
        <taxon>Fungi</taxon>
        <taxon>Fungi incertae sedis</taxon>
        <taxon>Mucoromycota</taxon>
        <taxon>Mortierellomycotina</taxon>
        <taxon>Mortierellomycetes</taxon>
        <taxon>Mortierellales</taxon>
        <taxon>Mortierellaceae</taxon>
        <taxon>Podila</taxon>
    </lineage>
</organism>
<protein>
    <submittedName>
        <fullName evidence="2">Uncharacterized protein</fullName>
    </submittedName>
</protein>
<reference evidence="2" key="1">
    <citation type="journal article" date="2020" name="Fungal Divers.">
        <title>Resolving the Mortierellaceae phylogeny through synthesis of multi-gene phylogenetics and phylogenomics.</title>
        <authorList>
            <person name="Vandepol N."/>
            <person name="Liber J."/>
            <person name="Desiro A."/>
            <person name="Na H."/>
            <person name="Kennedy M."/>
            <person name="Barry K."/>
            <person name="Grigoriev I.V."/>
            <person name="Miller A.N."/>
            <person name="O'Donnell K."/>
            <person name="Stajich J.E."/>
            <person name="Bonito G."/>
        </authorList>
    </citation>
    <scope>NUCLEOTIDE SEQUENCE</scope>
    <source>
        <strain evidence="2">NVP1</strain>
    </source>
</reference>
<evidence type="ECO:0000313" key="3">
    <source>
        <dbReference type="Proteomes" id="UP000696485"/>
    </source>
</evidence>
<dbReference type="EMBL" id="JAAAUY010000119">
    <property type="protein sequence ID" value="KAF9335037.1"/>
    <property type="molecule type" value="Genomic_DNA"/>
</dbReference>
<dbReference type="Proteomes" id="UP000696485">
    <property type="component" value="Unassembled WGS sequence"/>
</dbReference>
<accession>A0A9P5VNW6</accession>
<name>A0A9P5VNW6_9FUNG</name>
<comment type="caution">
    <text evidence="2">The sequence shown here is derived from an EMBL/GenBank/DDBJ whole genome shotgun (WGS) entry which is preliminary data.</text>
</comment>
<dbReference type="AlphaFoldDB" id="A0A9P5VNW6"/>
<gene>
    <name evidence="2" type="ORF">BG006_001026</name>
</gene>
<feature type="non-terminal residue" evidence="2">
    <location>
        <position position="186"/>
    </location>
</feature>
<feature type="compositionally biased region" description="Basic and acidic residues" evidence="1">
    <location>
        <begin position="67"/>
        <end position="128"/>
    </location>
</feature>
<proteinExistence type="predicted"/>
<sequence length="186" mass="22517">MSFDVDQDVDATVMMAPKEESEKSPSDSEGFGRKLSDENVRLENMEHWRMLTEGDYSTKPAGSSGSKNEEKVDHEWEKYKREQKEKDEREKALLKEQQRRENAAREENERRRQEDLRRVQQEEDRKREIAREAYLREQKRAEEIQEKRRQARERNRMVQETGDPLWDVPFKMAAFEREMAREHQKQ</sequence>
<evidence type="ECO:0000256" key="1">
    <source>
        <dbReference type="SAM" id="MobiDB-lite"/>
    </source>
</evidence>
<feature type="region of interest" description="Disordered" evidence="1">
    <location>
        <begin position="1"/>
        <end position="128"/>
    </location>
</feature>